<dbReference type="Gene3D" id="3.60.10.10">
    <property type="entry name" value="Endonuclease/exonuclease/phosphatase"/>
    <property type="match status" value="2"/>
</dbReference>
<dbReference type="EMBL" id="CAUEEQ010020377">
    <property type="protein sequence ID" value="CAJ0942777.1"/>
    <property type="molecule type" value="Genomic_DNA"/>
</dbReference>
<evidence type="ECO:0000256" key="4">
    <source>
        <dbReference type="ARBA" id="ARBA00022801"/>
    </source>
</evidence>
<comment type="caution">
    <text evidence="8">The sequence shown here is derived from an EMBL/GenBank/DDBJ whole genome shotgun (WGS) entry which is preliminary data.</text>
</comment>
<keyword evidence="9" id="KW-1185">Reference proteome</keyword>
<dbReference type="PRINTS" id="PR00130">
    <property type="entry name" value="DNASEI"/>
</dbReference>
<evidence type="ECO:0000256" key="1">
    <source>
        <dbReference type="ARBA" id="ARBA00007359"/>
    </source>
</evidence>
<feature type="transmembrane region" description="Helical" evidence="6">
    <location>
        <begin position="404"/>
        <end position="425"/>
    </location>
</feature>
<feature type="domain" description="Endonuclease/exonuclease/phosphatase" evidence="7">
    <location>
        <begin position="456"/>
        <end position="673"/>
    </location>
</feature>
<evidence type="ECO:0000256" key="3">
    <source>
        <dbReference type="ARBA" id="ARBA00022759"/>
    </source>
</evidence>
<evidence type="ECO:0000256" key="6">
    <source>
        <dbReference type="SAM" id="Phobius"/>
    </source>
</evidence>
<evidence type="ECO:0000256" key="5">
    <source>
        <dbReference type="ARBA" id="ARBA00023157"/>
    </source>
</evidence>
<dbReference type="CDD" id="cd10282">
    <property type="entry name" value="DNase1"/>
    <property type="match status" value="2"/>
</dbReference>
<reference evidence="8" key="1">
    <citation type="submission" date="2023-07" db="EMBL/GenBank/DDBJ databases">
        <authorList>
            <person name="Stuckert A."/>
        </authorList>
    </citation>
    <scope>NUCLEOTIDE SEQUENCE</scope>
</reference>
<keyword evidence="2" id="KW-0540">Nuclease</keyword>
<dbReference type="Proteomes" id="UP001176940">
    <property type="component" value="Unassembled WGS sequence"/>
</dbReference>
<keyword evidence="5" id="KW-1015">Disulfide bond</keyword>
<proteinExistence type="inferred from homology"/>
<accession>A0ABN9LIM6</accession>
<keyword evidence="6" id="KW-1133">Transmembrane helix</keyword>
<evidence type="ECO:0000313" key="8">
    <source>
        <dbReference type="EMBL" id="CAJ0942777.1"/>
    </source>
</evidence>
<dbReference type="PROSITE" id="PS00918">
    <property type="entry name" value="DNASE_I_2"/>
    <property type="match status" value="1"/>
</dbReference>
<evidence type="ECO:0000256" key="2">
    <source>
        <dbReference type="ARBA" id="ARBA00022722"/>
    </source>
</evidence>
<keyword evidence="6" id="KW-0472">Membrane</keyword>
<protein>
    <recommendedName>
        <fullName evidence="7">Endonuclease/exonuclease/phosphatase domain-containing protein</fullName>
    </recommendedName>
</protein>
<keyword evidence="4" id="KW-0378">Hydrolase</keyword>
<dbReference type="PANTHER" id="PTHR11371">
    <property type="entry name" value="DEOXYRIBONUCLEASE"/>
    <property type="match status" value="1"/>
</dbReference>
<name>A0ABN9LIM6_9NEOB</name>
<comment type="similarity">
    <text evidence="1">Belongs to the DNase I family.</text>
</comment>
<dbReference type="InterPro" id="IPR036691">
    <property type="entry name" value="Endo/exonu/phosph_ase_sf"/>
</dbReference>
<sequence length="715" mass="80673">MHVTCRNKLKIPPSVIQPAYCLGPGGASSYVTTESYTAEGGSRAQTGARDIEAIMGSWYHLLVLCTVWPCAWPFRICAFNGQYFGEKKAANDDILSAVVKIIQRCDIFLLQEVRDLKGIAVSKLMAALNRVEDLYLAVNSPPLGRKSYTEQYVFIYKSLKISVIDQYKYEDDDPAAPDVFAREPYIVRFALQSRDLQDLVIIPQHTEPEKAAIELQALHDVFMDVRKRWSSKNIILMGDFNAGCSYLSKKKTKSLRLYTDPDCHWLISDSTDTTVKESTSCPYDRSCAPAREGPAMTSRSCDCDVITGPAREGHAMTSQSCDRDVITPWDRKLPHAPRTGDRTTRGPRIGRIVVYGQEVMDLVKSSGIYNFTKELHLSEAEALKVSDHYPVEMDLDLVLGGCRILLPSLTLIILGLLWIHELCVLRVLHLYPAMRSSLLLLMMLGLQVAIAFKICAFNIKSFGEAKASNKKIMSVLVKILARCDISAIQEVRDSKGEAVPALVSELNRFDGVHHYQHLESKRLGKNSYKEQFVFIYRADTVQVMDWYQYVEDHPDHPEAFAREPFAVRFLSPTTVIKDFVLMSHHTCPSRAAAEINRLLHVMLQVKSRWKIESLMLLGDLNAACGYVTAEEWRNIQLQSGDTFHWLIGDKDDTTVKQKTHCAYDRIVVHGEELLKGIVPGTAKPFNFKRKLGLSEEEVSSVLLSWTHQCHKSFIG</sequence>
<dbReference type="SUPFAM" id="SSF56219">
    <property type="entry name" value="DNase I-like"/>
    <property type="match status" value="2"/>
</dbReference>
<keyword evidence="6" id="KW-0812">Transmembrane</keyword>
<dbReference type="InterPro" id="IPR005135">
    <property type="entry name" value="Endo/exonuclease/phosphatase"/>
</dbReference>
<dbReference type="SMART" id="SM00476">
    <property type="entry name" value="DNaseIc"/>
    <property type="match status" value="2"/>
</dbReference>
<dbReference type="InterPro" id="IPR016202">
    <property type="entry name" value="DNase_I"/>
</dbReference>
<keyword evidence="3" id="KW-0255">Endonuclease</keyword>
<evidence type="ECO:0000313" key="9">
    <source>
        <dbReference type="Proteomes" id="UP001176940"/>
    </source>
</evidence>
<feature type="transmembrane region" description="Helical" evidence="6">
    <location>
        <begin position="437"/>
        <end position="459"/>
    </location>
</feature>
<dbReference type="PANTHER" id="PTHR11371:SF11">
    <property type="entry name" value="DEOXYRIBONUCLEASE"/>
    <property type="match status" value="1"/>
</dbReference>
<evidence type="ECO:0000259" key="7">
    <source>
        <dbReference type="Pfam" id="PF03372"/>
    </source>
</evidence>
<dbReference type="Pfam" id="PF03372">
    <property type="entry name" value="Exo_endo_phos"/>
    <property type="match status" value="2"/>
</dbReference>
<gene>
    <name evidence="8" type="ORF">RIMI_LOCUS9714291</name>
</gene>
<feature type="domain" description="Endonuclease/exonuclease/phosphatase" evidence="7">
    <location>
        <begin position="84"/>
        <end position="274"/>
    </location>
</feature>
<organism evidence="8 9">
    <name type="scientific">Ranitomeya imitator</name>
    <name type="common">mimic poison frog</name>
    <dbReference type="NCBI Taxonomy" id="111125"/>
    <lineage>
        <taxon>Eukaryota</taxon>
        <taxon>Metazoa</taxon>
        <taxon>Chordata</taxon>
        <taxon>Craniata</taxon>
        <taxon>Vertebrata</taxon>
        <taxon>Euteleostomi</taxon>
        <taxon>Amphibia</taxon>
        <taxon>Batrachia</taxon>
        <taxon>Anura</taxon>
        <taxon>Neobatrachia</taxon>
        <taxon>Hyloidea</taxon>
        <taxon>Dendrobatidae</taxon>
        <taxon>Dendrobatinae</taxon>
        <taxon>Ranitomeya</taxon>
    </lineage>
</organism>
<dbReference type="InterPro" id="IPR033125">
    <property type="entry name" value="DNASE_I_2"/>
</dbReference>